<sequence length="272" mass="30305">MSQQIPPGTATRPHTARLYDFYLGGKTNYSPDREVAVEGLKLFPNAMIAARQNRAFMHRVVRHLARERGVRQFLDIGTGIPTAPNLHQVAQQEQPTARVVYSDNDPIVLAHARALMTSTPEGVTEYVEADVRSPEAILERARETLDFSEPVALTVIALFHFIEDTHEPQALVRRLLEEFPSGSALALSHATEDFDPEGMRLIADRYRQANMRVRLRSHKEVAGFFDGLELVEPGLTATCDWRLDLDTDDVPQLPGMVTPAEAGVWAGLGFKP</sequence>
<dbReference type="GO" id="GO:0032259">
    <property type="term" value="P:methylation"/>
    <property type="evidence" value="ECO:0007669"/>
    <property type="project" value="UniProtKB-KW"/>
</dbReference>
<gene>
    <name evidence="1" type="ORF">DQ392_24115</name>
</gene>
<evidence type="ECO:0000313" key="2">
    <source>
        <dbReference type="Proteomes" id="UP000253507"/>
    </source>
</evidence>
<dbReference type="PIRSF" id="PIRSF017393">
    <property type="entry name" value="MTase_SAV2177"/>
    <property type="match status" value="1"/>
</dbReference>
<keyword evidence="1" id="KW-0489">Methyltransferase</keyword>
<dbReference type="GO" id="GO:0008168">
    <property type="term" value="F:methyltransferase activity"/>
    <property type="evidence" value="ECO:0007669"/>
    <property type="project" value="UniProtKB-KW"/>
</dbReference>
<dbReference type="OrthoDB" id="4134439at2"/>
<keyword evidence="1" id="KW-0808">Transferase</keyword>
<proteinExistence type="predicted"/>
<comment type="caution">
    <text evidence="1">The sequence shown here is derived from an EMBL/GenBank/DDBJ whole genome shotgun (WGS) entry which is preliminary data.</text>
</comment>
<reference evidence="1 2" key="1">
    <citation type="submission" date="2018-06" db="EMBL/GenBank/DDBJ databases">
        <title>Streptomyces reniochalinae sp. nov. and Streptomyces diacarnus sp. nov. from marine sponges.</title>
        <authorList>
            <person name="Li L."/>
        </authorList>
    </citation>
    <scope>NUCLEOTIDE SEQUENCE [LARGE SCALE GENOMIC DNA]</scope>
    <source>
        <strain evidence="1 2">LHW50302</strain>
    </source>
</reference>
<dbReference type="AlphaFoldDB" id="A0A367EC15"/>
<dbReference type="Proteomes" id="UP000253507">
    <property type="component" value="Unassembled WGS sequence"/>
</dbReference>
<dbReference type="InterPro" id="IPR029063">
    <property type="entry name" value="SAM-dependent_MTases_sf"/>
</dbReference>
<dbReference type="EMBL" id="QOIM01000041">
    <property type="protein sequence ID" value="RCG15282.1"/>
    <property type="molecule type" value="Genomic_DNA"/>
</dbReference>
<name>A0A367EC15_9ACTN</name>
<keyword evidence="2" id="KW-1185">Reference proteome</keyword>
<dbReference type="Pfam" id="PF04672">
    <property type="entry name" value="Methyltransf_19"/>
    <property type="match status" value="1"/>
</dbReference>
<evidence type="ECO:0000313" key="1">
    <source>
        <dbReference type="EMBL" id="RCG15282.1"/>
    </source>
</evidence>
<dbReference type="InterPro" id="IPR006764">
    <property type="entry name" value="SAM_dep_MeTrfase_SAV2177_type"/>
</dbReference>
<accession>A0A367EC15</accession>
<dbReference type="RefSeq" id="WP_114017809.1">
    <property type="nucleotide sequence ID" value="NZ_QOIM01000041.1"/>
</dbReference>
<organism evidence="1 2">
    <name type="scientific">Streptomyces reniochalinae</name>
    <dbReference type="NCBI Taxonomy" id="2250578"/>
    <lineage>
        <taxon>Bacteria</taxon>
        <taxon>Bacillati</taxon>
        <taxon>Actinomycetota</taxon>
        <taxon>Actinomycetes</taxon>
        <taxon>Kitasatosporales</taxon>
        <taxon>Streptomycetaceae</taxon>
        <taxon>Streptomyces</taxon>
    </lineage>
</organism>
<protein>
    <submittedName>
        <fullName evidence="1">SAM-dependent methyltransferase</fullName>
    </submittedName>
</protein>
<dbReference type="Gene3D" id="3.40.50.150">
    <property type="entry name" value="Vaccinia Virus protein VP39"/>
    <property type="match status" value="1"/>
</dbReference>
<dbReference type="SUPFAM" id="SSF53335">
    <property type="entry name" value="S-adenosyl-L-methionine-dependent methyltransferases"/>
    <property type="match status" value="1"/>
</dbReference>